<evidence type="ECO:0000313" key="10">
    <source>
        <dbReference type="Proteomes" id="UP000034264"/>
    </source>
</evidence>
<comment type="subcellular location">
    <subcellularLocation>
        <location evidence="1">Cell membrane</location>
        <topology evidence="1">Multi-pass membrane protein</topology>
    </subcellularLocation>
</comment>
<evidence type="ECO:0000256" key="7">
    <source>
        <dbReference type="SAM" id="Phobius"/>
    </source>
</evidence>
<dbReference type="SMART" id="SM00382">
    <property type="entry name" value="AAA"/>
    <property type="match status" value="1"/>
</dbReference>
<dbReference type="InterPro" id="IPR027417">
    <property type="entry name" value="P-loop_NTPase"/>
</dbReference>
<evidence type="ECO:0000256" key="6">
    <source>
        <dbReference type="ARBA" id="ARBA00023136"/>
    </source>
</evidence>
<dbReference type="GO" id="GO:0005886">
    <property type="term" value="C:plasma membrane"/>
    <property type="evidence" value="ECO:0007669"/>
    <property type="project" value="UniProtKB-SubCell"/>
</dbReference>
<dbReference type="Gene3D" id="1.20.1560.10">
    <property type="entry name" value="ABC transporter type 1, transmembrane domain"/>
    <property type="match status" value="1"/>
</dbReference>
<evidence type="ECO:0000256" key="2">
    <source>
        <dbReference type="ARBA" id="ARBA00022692"/>
    </source>
</evidence>
<dbReference type="AlphaFoldDB" id="A0A0G1M582"/>
<dbReference type="InterPro" id="IPR003593">
    <property type="entry name" value="AAA+_ATPase"/>
</dbReference>
<accession>A0A0G1M582</accession>
<dbReference type="GO" id="GO:0015421">
    <property type="term" value="F:ABC-type oligopeptide transporter activity"/>
    <property type="evidence" value="ECO:0007669"/>
    <property type="project" value="TreeGrafter"/>
</dbReference>
<evidence type="ECO:0000256" key="1">
    <source>
        <dbReference type="ARBA" id="ARBA00004651"/>
    </source>
</evidence>
<dbReference type="InterPro" id="IPR036640">
    <property type="entry name" value="ABC1_TM_sf"/>
</dbReference>
<keyword evidence="5 7" id="KW-1133">Transmembrane helix</keyword>
<dbReference type="EMBL" id="LCKS01000001">
    <property type="protein sequence ID" value="KKU03426.1"/>
    <property type="molecule type" value="Genomic_DNA"/>
</dbReference>
<evidence type="ECO:0000256" key="4">
    <source>
        <dbReference type="ARBA" id="ARBA00022840"/>
    </source>
</evidence>
<keyword evidence="6 7" id="KW-0472">Membrane</keyword>
<name>A0A0G1M582_9BACT</name>
<feature type="transmembrane region" description="Helical" evidence="7">
    <location>
        <begin position="156"/>
        <end position="181"/>
    </location>
</feature>
<reference evidence="9 10" key="1">
    <citation type="journal article" date="2015" name="Nature">
        <title>rRNA introns, odd ribosomes, and small enigmatic genomes across a large radiation of phyla.</title>
        <authorList>
            <person name="Brown C.T."/>
            <person name="Hug L.A."/>
            <person name="Thomas B.C."/>
            <person name="Sharon I."/>
            <person name="Castelle C.J."/>
            <person name="Singh A."/>
            <person name="Wilkins M.J."/>
            <person name="Williams K.H."/>
            <person name="Banfield J.F."/>
        </authorList>
    </citation>
    <scope>NUCLEOTIDE SEQUENCE [LARGE SCALE GENOMIC DNA]</scope>
</reference>
<dbReference type="GO" id="GO:0016887">
    <property type="term" value="F:ATP hydrolysis activity"/>
    <property type="evidence" value="ECO:0007669"/>
    <property type="project" value="InterPro"/>
</dbReference>
<organism evidence="9 10">
    <name type="scientific">Candidatus Amesbacteria bacterium GW2011_GWC2_45_19</name>
    <dbReference type="NCBI Taxonomy" id="1618366"/>
    <lineage>
        <taxon>Bacteria</taxon>
        <taxon>Candidatus Amesiibacteriota</taxon>
    </lineage>
</organism>
<dbReference type="SUPFAM" id="SSF90123">
    <property type="entry name" value="ABC transporter transmembrane region"/>
    <property type="match status" value="1"/>
</dbReference>
<evidence type="ECO:0000256" key="3">
    <source>
        <dbReference type="ARBA" id="ARBA00022741"/>
    </source>
</evidence>
<dbReference type="Pfam" id="PF00005">
    <property type="entry name" value="ABC_tran"/>
    <property type="match status" value="1"/>
</dbReference>
<keyword evidence="4" id="KW-0067">ATP-binding</keyword>
<comment type="caution">
    <text evidence="9">The sequence shown here is derived from an EMBL/GenBank/DDBJ whole genome shotgun (WGS) entry which is preliminary data.</text>
</comment>
<keyword evidence="3" id="KW-0547">Nucleotide-binding</keyword>
<dbReference type="GO" id="GO:0005524">
    <property type="term" value="F:ATP binding"/>
    <property type="evidence" value="ECO:0007669"/>
    <property type="project" value="UniProtKB-KW"/>
</dbReference>
<feature type="transmembrane region" description="Helical" evidence="7">
    <location>
        <begin position="15"/>
        <end position="37"/>
    </location>
</feature>
<dbReference type="Gene3D" id="3.40.50.300">
    <property type="entry name" value="P-loop containing nucleotide triphosphate hydrolases"/>
    <property type="match status" value="1"/>
</dbReference>
<evidence type="ECO:0000313" key="9">
    <source>
        <dbReference type="EMBL" id="KKU03426.1"/>
    </source>
</evidence>
<feature type="transmembrane region" description="Helical" evidence="7">
    <location>
        <begin position="277"/>
        <end position="299"/>
    </location>
</feature>
<evidence type="ECO:0000259" key="8">
    <source>
        <dbReference type="PROSITE" id="PS50893"/>
    </source>
</evidence>
<dbReference type="InterPro" id="IPR003439">
    <property type="entry name" value="ABC_transporter-like_ATP-bd"/>
</dbReference>
<dbReference type="Proteomes" id="UP000034264">
    <property type="component" value="Unassembled WGS sequence"/>
</dbReference>
<dbReference type="SUPFAM" id="SSF52540">
    <property type="entry name" value="P-loop containing nucleoside triphosphate hydrolases"/>
    <property type="match status" value="1"/>
</dbReference>
<proteinExistence type="predicted"/>
<protein>
    <submittedName>
        <fullName evidence="9">ABC transporter related protein</fullName>
    </submittedName>
</protein>
<gene>
    <name evidence="9" type="ORF">UX05_C0001G0055</name>
</gene>
<dbReference type="PANTHER" id="PTHR43394:SF1">
    <property type="entry name" value="ATP-BINDING CASSETTE SUB-FAMILY B MEMBER 10, MITOCHONDRIAL"/>
    <property type="match status" value="1"/>
</dbReference>
<sequence>MPSSWKRFFYTYKQIIALAYRVSPSLLILVTLLNSFWGLTNLPVLYINKILIDVVISSLGKPDWLVYLKPLILLIALRSVIELIRSVMSRYSYRLGNNLTKRISANMDIVLGEKLNSLDISTLESSDFQDKYKKVEREANQRVWGMIDSLSEVPNAFFTIISAIIPIISFNPLIGLAVVLVRIPEAVVNAKLAKKEYQDLDKLNFKYRLWGWINYHLTNSKHYYENKILGNTLHLTHKMQDLQQEVLDQDYRLGMTRATHRSLADIPNFLLSSGLNLYFFILAIMGKITLGLAQMLYYASATLGAGFGQLFNNVSTVYENYLFVSDFTWFLGLKPANPSGHLTPDKKYKEGIEFQNVWFKYPNSPDWTLKGLSLTINPQENIALVGENGAGKTTTIKLLCGFYPPSKGKILVNGHEISKYSADKYTQTLGVLFQDFSEYPFTARESIGYGNIAHLDNLKGIKQAAKQTDVHDFIENLPLKYNNPLTKEFDKGIEPSKGQWQRIALARTLFRKSQVVILDEPTSNVDPKAEEEIFDKIIKLTQKQILMLISHRFSTVRRADRILLLEGGKITEQGTHDQLMKLDQKYARLFHLQAKSYQ</sequence>
<dbReference type="PROSITE" id="PS50893">
    <property type="entry name" value="ABC_TRANSPORTER_2"/>
    <property type="match status" value="1"/>
</dbReference>
<feature type="domain" description="ABC transporter" evidence="8">
    <location>
        <begin position="352"/>
        <end position="592"/>
    </location>
</feature>
<keyword evidence="2 7" id="KW-0812">Transmembrane</keyword>
<evidence type="ECO:0000256" key="5">
    <source>
        <dbReference type="ARBA" id="ARBA00022989"/>
    </source>
</evidence>
<dbReference type="PANTHER" id="PTHR43394">
    <property type="entry name" value="ATP-DEPENDENT PERMEASE MDL1, MITOCHONDRIAL"/>
    <property type="match status" value="1"/>
</dbReference>
<dbReference type="InterPro" id="IPR039421">
    <property type="entry name" value="Type_1_exporter"/>
</dbReference>